<accession>A0AAD2FYU3</accession>
<feature type="region of interest" description="Disordered" evidence="2">
    <location>
        <begin position="115"/>
        <end position="258"/>
    </location>
</feature>
<feature type="compositionally biased region" description="Basic and acidic residues" evidence="2">
    <location>
        <begin position="183"/>
        <end position="193"/>
    </location>
</feature>
<feature type="region of interest" description="Disordered" evidence="2">
    <location>
        <begin position="1"/>
        <end position="46"/>
    </location>
</feature>
<dbReference type="AlphaFoldDB" id="A0AAD2FYU3"/>
<evidence type="ECO:0000313" key="3">
    <source>
        <dbReference type="EMBL" id="CAJ1957144.1"/>
    </source>
</evidence>
<feature type="compositionally biased region" description="Basic and acidic residues" evidence="2">
    <location>
        <begin position="486"/>
        <end position="509"/>
    </location>
</feature>
<keyword evidence="1" id="KW-0175">Coiled coil</keyword>
<name>A0AAD2FYU3_9STRA</name>
<evidence type="ECO:0000256" key="2">
    <source>
        <dbReference type="SAM" id="MobiDB-lite"/>
    </source>
</evidence>
<feature type="region of interest" description="Disordered" evidence="2">
    <location>
        <begin position="595"/>
        <end position="697"/>
    </location>
</feature>
<feature type="coiled-coil region" evidence="1">
    <location>
        <begin position="904"/>
        <end position="946"/>
    </location>
</feature>
<feature type="compositionally biased region" description="Basic residues" evidence="2">
    <location>
        <begin position="198"/>
        <end position="210"/>
    </location>
</feature>
<dbReference type="Proteomes" id="UP001295423">
    <property type="component" value="Unassembled WGS sequence"/>
</dbReference>
<organism evidence="3 4">
    <name type="scientific">Cylindrotheca closterium</name>
    <dbReference type="NCBI Taxonomy" id="2856"/>
    <lineage>
        <taxon>Eukaryota</taxon>
        <taxon>Sar</taxon>
        <taxon>Stramenopiles</taxon>
        <taxon>Ochrophyta</taxon>
        <taxon>Bacillariophyta</taxon>
        <taxon>Bacillariophyceae</taxon>
        <taxon>Bacillariophycidae</taxon>
        <taxon>Bacillariales</taxon>
        <taxon>Bacillariaceae</taxon>
        <taxon>Cylindrotheca</taxon>
    </lineage>
</organism>
<feature type="region of interest" description="Disordered" evidence="2">
    <location>
        <begin position="989"/>
        <end position="1010"/>
    </location>
</feature>
<feature type="compositionally biased region" description="Basic and acidic residues" evidence="2">
    <location>
        <begin position="430"/>
        <end position="455"/>
    </location>
</feature>
<evidence type="ECO:0000313" key="4">
    <source>
        <dbReference type="Proteomes" id="UP001295423"/>
    </source>
</evidence>
<feature type="region of interest" description="Disordered" evidence="2">
    <location>
        <begin position="755"/>
        <end position="870"/>
    </location>
</feature>
<feature type="region of interest" description="Disordered" evidence="2">
    <location>
        <begin position="413"/>
        <end position="521"/>
    </location>
</feature>
<feature type="compositionally biased region" description="Low complexity" evidence="2">
    <location>
        <begin position="354"/>
        <end position="367"/>
    </location>
</feature>
<gene>
    <name evidence="3" type="ORF">CYCCA115_LOCUS16568</name>
</gene>
<comment type="caution">
    <text evidence="3">The sequence shown here is derived from an EMBL/GenBank/DDBJ whole genome shotgun (WGS) entry which is preliminary data.</text>
</comment>
<protein>
    <submittedName>
        <fullName evidence="3">Uncharacterized protein</fullName>
    </submittedName>
</protein>
<feature type="region of interest" description="Disordered" evidence="2">
    <location>
        <begin position="322"/>
        <end position="397"/>
    </location>
</feature>
<keyword evidence="4" id="KW-1185">Reference proteome</keyword>
<evidence type="ECO:0000256" key="1">
    <source>
        <dbReference type="SAM" id="Coils"/>
    </source>
</evidence>
<feature type="compositionally biased region" description="Polar residues" evidence="2">
    <location>
        <begin position="622"/>
        <end position="635"/>
    </location>
</feature>
<sequence length="1010" mass="112821">MSDRLARYITVSSSEESSVEDRYDATSFGSQFDSDSSDSENETYKGMFSYDSEQESQISLTPGEEYVLDTLFGWMDRPLCAAPTAGQSLLLQSARASALQNITANRPLYIKAHAENPEIDSDSDSDTDSFITQEVEEYSEGPEESYSEAQVADLARSNFSEVDDYDMEESEGPQLELEMEYEEERKKGDESKQPKSPKSPKHSKPQRKVKPSVASPRGTKQKAVEASDINLFHSESQDESDSDEVVNHPAGSEDEISAAHRVSFLKTVMKKKERKAKSEVMPSNVFEPPSKKMSKAARKPVPVEVKILGGKAAGVPADVKVVASSKKAQSKVPQKSSETPEKNSSEVPAEIPLEVSVAVVTETATSVPIEIQTKAEKPKKTRGRSPSKPPPINVDEINDEMVDMEVEKSPSLEFLAAKIVQQSNTPRNRSNRDPTPTRRDARSISMEEKDVKPDTDQQVQDKQVQEIVEIDLVASREPPMVYAPRSPHEKKTKESEPIREPRRNSRPDPTDVSEPIVHPEPVAVLEEAIFVAAKAEPKATRAKRLSSKKKSKKKKFSNVHPGQPQQQEEVGAFSQVGEIGPVGSITVEELKETLSELSHPQIQQNQPRVKEEPRHVRGRSVDLSNTEQNYVQARSPQPVEGHQLPLRHMRTSSRGNMDPLAQSIDDALALRKSQERLAPVPHSSPRQPHESSPRATQNIIQYGSPLPTNNQDNPIDIEEYMAQREMLNREAPRAGLSDTAAPIVRTTDSPPIAVREEMESPRQPVSPRTPRRRVRPEVALGQHGGAADLPVIPNGKNNGKNPKHRNYYFGEQGSRQTSTRHKAGIRQPKQYDALNRNDPAGHIIDHQYDTKKKSKKSSSGKSKSNLASIDDLKQLEKRIEEHFRNSRGDGGENDIRSTVSTKELRKLERQLVLQLRRVEEKRAAKLERLRSKKKSSRRQKGIVEAEVIAVEPKDETIRLSQKSHSKNSGDANRFKQLQALRMSKEMGRYMSKQPGNPAATVSRHFQGQAY</sequence>
<feature type="compositionally biased region" description="Basic residues" evidence="2">
    <location>
        <begin position="540"/>
        <end position="557"/>
    </location>
</feature>
<feature type="compositionally biased region" description="Acidic residues" evidence="2">
    <location>
        <begin position="134"/>
        <end position="146"/>
    </location>
</feature>
<feature type="region of interest" description="Disordered" evidence="2">
    <location>
        <begin position="533"/>
        <end position="570"/>
    </location>
</feature>
<feature type="region of interest" description="Disordered" evidence="2">
    <location>
        <begin position="270"/>
        <end position="299"/>
    </location>
</feature>
<feature type="compositionally biased region" description="Acidic residues" evidence="2">
    <location>
        <begin position="161"/>
        <end position="182"/>
    </location>
</feature>
<feature type="compositionally biased region" description="Polar residues" evidence="2">
    <location>
        <begin position="595"/>
        <end position="607"/>
    </location>
</feature>
<proteinExistence type="predicted"/>
<reference evidence="3" key="1">
    <citation type="submission" date="2023-08" db="EMBL/GenBank/DDBJ databases">
        <authorList>
            <person name="Audoor S."/>
            <person name="Bilcke G."/>
        </authorList>
    </citation>
    <scope>NUCLEOTIDE SEQUENCE</scope>
</reference>
<dbReference type="EMBL" id="CAKOGP040001936">
    <property type="protein sequence ID" value="CAJ1957144.1"/>
    <property type="molecule type" value="Genomic_DNA"/>
</dbReference>
<feature type="compositionally biased region" description="Acidic residues" evidence="2">
    <location>
        <begin position="117"/>
        <end position="127"/>
    </location>
</feature>
<feature type="compositionally biased region" description="Low complexity" evidence="2">
    <location>
        <begin position="322"/>
        <end position="337"/>
    </location>
</feature>